<reference evidence="25" key="1">
    <citation type="submission" date="2019-10" db="EMBL/GenBank/DDBJ databases">
        <authorList>
            <consortium name="DOE Joint Genome Institute"/>
            <person name="Kuo A."/>
            <person name="Miyauchi S."/>
            <person name="Kiss E."/>
            <person name="Drula E."/>
            <person name="Kohler A."/>
            <person name="Sanchez-Garcia M."/>
            <person name="Andreopoulos B."/>
            <person name="Barry K.W."/>
            <person name="Bonito G."/>
            <person name="Buee M."/>
            <person name="Carver A."/>
            <person name="Chen C."/>
            <person name="Cichocki N."/>
            <person name="Clum A."/>
            <person name="Culley D."/>
            <person name="Crous P.W."/>
            <person name="Fauchery L."/>
            <person name="Girlanda M."/>
            <person name="Hayes R."/>
            <person name="Keri Z."/>
            <person name="LaButti K."/>
            <person name="Lipzen A."/>
            <person name="Lombard V."/>
            <person name="Magnuson J."/>
            <person name="Maillard F."/>
            <person name="Morin E."/>
            <person name="Murat C."/>
            <person name="Nolan M."/>
            <person name="Ohm R."/>
            <person name="Pangilinan J."/>
            <person name="Pereira M."/>
            <person name="Perotto S."/>
            <person name="Peter M."/>
            <person name="Riley R."/>
            <person name="Sitrit Y."/>
            <person name="Stielow B."/>
            <person name="Szollosi G."/>
            <person name="Zifcakova L."/>
            <person name="Stursova M."/>
            <person name="Spatafora J.W."/>
            <person name="Tedersoo L."/>
            <person name="Vaario L.-M."/>
            <person name="Yamada A."/>
            <person name="Yan M."/>
            <person name="Wang P."/>
            <person name="Xu J."/>
            <person name="Bruns T."/>
            <person name="Baldrian P."/>
            <person name="Vilgalys R."/>
            <person name="Henrissat B."/>
            <person name="Grigoriev I.V."/>
            <person name="Hibbett D."/>
            <person name="Nagy L.G."/>
            <person name="Martin F.M."/>
        </authorList>
    </citation>
    <scope>NUCLEOTIDE SEQUENCE</scope>
    <source>
        <strain evidence="25">Prilba</strain>
    </source>
</reference>
<keyword evidence="6" id="KW-0378">Hydrolase</keyword>
<evidence type="ECO:0000256" key="22">
    <source>
        <dbReference type="ARBA" id="ARBA00049032"/>
    </source>
</evidence>
<evidence type="ECO:0000256" key="6">
    <source>
        <dbReference type="ARBA" id="ARBA00022801"/>
    </source>
</evidence>
<dbReference type="GO" id="GO:0005737">
    <property type="term" value="C:cytoplasm"/>
    <property type="evidence" value="ECO:0007669"/>
    <property type="project" value="TreeGrafter"/>
</dbReference>
<dbReference type="GO" id="GO:0005634">
    <property type="term" value="C:nucleus"/>
    <property type="evidence" value="ECO:0007669"/>
    <property type="project" value="UniProtKB-SubCell"/>
</dbReference>
<dbReference type="GO" id="GO:0046872">
    <property type="term" value="F:metal ion binding"/>
    <property type="evidence" value="ECO:0007669"/>
    <property type="project" value="UniProtKB-KW"/>
</dbReference>
<dbReference type="PANTHER" id="PTHR43758:SF2">
    <property type="entry name" value="OXIDIZED PURINE NUCLEOSIDE TRIPHOSPHATE HYDROLASE"/>
    <property type="match status" value="1"/>
</dbReference>
<comment type="caution">
    <text evidence="25">The sequence shown here is derived from an EMBL/GenBank/DDBJ whole genome shotgun (WGS) entry which is preliminary data.</text>
</comment>
<evidence type="ECO:0000256" key="19">
    <source>
        <dbReference type="ARBA" id="ARBA00032071"/>
    </source>
</evidence>
<evidence type="ECO:0000256" key="18">
    <source>
        <dbReference type="ARBA" id="ARBA00031927"/>
    </source>
</evidence>
<dbReference type="Pfam" id="PF00293">
    <property type="entry name" value="NUDIX"/>
    <property type="match status" value="1"/>
</dbReference>
<evidence type="ECO:0000256" key="4">
    <source>
        <dbReference type="ARBA" id="ARBA00011245"/>
    </source>
</evidence>
<evidence type="ECO:0000256" key="21">
    <source>
        <dbReference type="ARBA" id="ARBA00048894"/>
    </source>
</evidence>
<dbReference type="InterPro" id="IPR015797">
    <property type="entry name" value="NUDIX_hydrolase-like_dom_sf"/>
</dbReference>
<keyword evidence="7" id="KW-0460">Magnesium</keyword>
<comment type="catalytic activity">
    <reaction evidence="11">
        <text>8-oxo-dGTP + H2O = 8-oxo-dGMP + diphosphate + H(+)</text>
        <dbReference type="Rhea" id="RHEA:31575"/>
        <dbReference type="ChEBI" id="CHEBI:15377"/>
        <dbReference type="ChEBI" id="CHEBI:15378"/>
        <dbReference type="ChEBI" id="CHEBI:33019"/>
        <dbReference type="ChEBI" id="CHEBI:63224"/>
        <dbReference type="ChEBI" id="CHEBI:77896"/>
    </reaction>
    <physiologicalReaction direction="left-to-right" evidence="11">
        <dbReference type="Rhea" id="RHEA:31576"/>
    </physiologicalReaction>
</comment>
<evidence type="ECO:0000256" key="13">
    <source>
        <dbReference type="ARBA" id="ARBA00026103"/>
    </source>
</evidence>
<dbReference type="AlphaFoldDB" id="A0A9P5MVU8"/>
<evidence type="ECO:0000256" key="8">
    <source>
        <dbReference type="ARBA" id="ARBA00023242"/>
    </source>
</evidence>
<dbReference type="PROSITE" id="PS00893">
    <property type="entry name" value="NUDIX_BOX"/>
    <property type="match status" value="1"/>
</dbReference>
<comment type="catalytic activity">
    <reaction evidence="10">
        <text>2-oxo-dATP + H2O = 2-oxo-dAMP + diphosphate + H(+)</text>
        <dbReference type="Rhea" id="RHEA:31583"/>
        <dbReference type="ChEBI" id="CHEBI:15377"/>
        <dbReference type="ChEBI" id="CHEBI:15378"/>
        <dbReference type="ChEBI" id="CHEBI:33019"/>
        <dbReference type="ChEBI" id="CHEBI:63212"/>
        <dbReference type="ChEBI" id="CHEBI:77897"/>
        <dbReference type="EC" id="3.6.1.56"/>
    </reaction>
    <physiologicalReaction direction="left-to-right" evidence="10">
        <dbReference type="Rhea" id="RHEA:31584"/>
    </physiologicalReaction>
</comment>
<comment type="subcellular location">
    <subcellularLocation>
        <location evidence="2">Nucleus</location>
    </subcellularLocation>
</comment>
<dbReference type="OrthoDB" id="447842at2759"/>
<keyword evidence="8" id="KW-0539">Nucleus</keyword>
<dbReference type="PANTHER" id="PTHR43758">
    <property type="entry name" value="7,8-DIHYDRO-8-OXOGUANINE TRIPHOSPHATASE"/>
    <property type="match status" value="1"/>
</dbReference>
<evidence type="ECO:0000256" key="15">
    <source>
        <dbReference type="ARBA" id="ARBA00029673"/>
    </source>
</evidence>
<evidence type="ECO:0000256" key="2">
    <source>
        <dbReference type="ARBA" id="ARBA00004123"/>
    </source>
</evidence>
<comment type="catalytic activity">
    <reaction evidence="20">
        <text>N(6)-methyl-ATP + H2O = N(6)-methyl-AMP + diphosphate + H(+)</text>
        <dbReference type="Rhea" id="RHEA:67608"/>
        <dbReference type="ChEBI" id="CHEBI:15377"/>
        <dbReference type="ChEBI" id="CHEBI:15378"/>
        <dbReference type="ChEBI" id="CHEBI:33019"/>
        <dbReference type="ChEBI" id="CHEBI:144842"/>
        <dbReference type="ChEBI" id="CHEBI:172873"/>
    </reaction>
    <physiologicalReaction direction="left-to-right" evidence="20">
        <dbReference type="Rhea" id="RHEA:67609"/>
    </physiologicalReaction>
</comment>
<evidence type="ECO:0000256" key="16">
    <source>
        <dbReference type="ARBA" id="ARBA00030634"/>
    </source>
</evidence>
<dbReference type="Proteomes" id="UP000759537">
    <property type="component" value="Unassembled WGS sequence"/>
</dbReference>
<comment type="cofactor">
    <cofactor evidence="1">
        <name>Mg(2+)</name>
        <dbReference type="ChEBI" id="CHEBI:18420"/>
    </cofactor>
</comment>
<evidence type="ECO:0000256" key="12">
    <source>
        <dbReference type="ARBA" id="ARBA00024596"/>
    </source>
</evidence>
<evidence type="ECO:0000256" key="14">
    <source>
        <dbReference type="ARBA" id="ARBA00026218"/>
    </source>
</evidence>
<evidence type="ECO:0000256" key="5">
    <source>
        <dbReference type="ARBA" id="ARBA00022723"/>
    </source>
</evidence>
<dbReference type="PROSITE" id="PS51462">
    <property type="entry name" value="NUDIX"/>
    <property type="match status" value="1"/>
</dbReference>
<comment type="catalytic activity">
    <reaction evidence="22">
        <text>N(6)-methyl-dATP + H2O = N(6)-methyl-dAMP + diphosphate + H(+)</text>
        <dbReference type="Rhea" id="RHEA:67604"/>
        <dbReference type="ChEBI" id="CHEBI:15377"/>
        <dbReference type="ChEBI" id="CHEBI:15378"/>
        <dbReference type="ChEBI" id="CHEBI:33019"/>
        <dbReference type="ChEBI" id="CHEBI:169976"/>
        <dbReference type="ChEBI" id="CHEBI:172872"/>
    </reaction>
    <physiologicalReaction direction="left-to-right" evidence="22">
        <dbReference type="Rhea" id="RHEA:67605"/>
    </physiologicalReaction>
</comment>
<comment type="catalytic activity">
    <reaction evidence="9">
        <text>8-oxo-dATP + H2O = 8-oxo-dAMP + diphosphate + H(+)</text>
        <dbReference type="Rhea" id="RHEA:65396"/>
        <dbReference type="ChEBI" id="CHEBI:15377"/>
        <dbReference type="ChEBI" id="CHEBI:15378"/>
        <dbReference type="ChEBI" id="CHEBI:33019"/>
        <dbReference type="ChEBI" id="CHEBI:71361"/>
        <dbReference type="ChEBI" id="CHEBI:172871"/>
    </reaction>
    <physiologicalReaction direction="left-to-right" evidence="9">
        <dbReference type="Rhea" id="RHEA:65397"/>
    </physiologicalReaction>
</comment>
<sequence length="204" mass="22779">MFPPPGLLDVSQYIETSSGGDEAWLAFTSKKLYTNAFIVSPGPPRKILLGYKKRGFGANLYNGFGGKVEDGETPAQAALRELKEECGIEAPLNHCGTLLFVSKGGPEWAFQIEIYRADAYSGTLIETDEMRPEWFSAVDTQSQEVAEKPNTTLAPIPYDSMWLDDVHWMPLLLSNRHFVGRADFDTDASGKYKMLKWWFGIPST</sequence>
<comment type="catalytic activity">
    <reaction evidence="12">
        <text>2-oxo-ATP + H2O = 2-oxo-AMP + diphosphate + H(+)</text>
        <dbReference type="Rhea" id="RHEA:67392"/>
        <dbReference type="ChEBI" id="CHEBI:15377"/>
        <dbReference type="ChEBI" id="CHEBI:15378"/>
        <dbReference type="ChEBI" id="CHEBI:33019"/>
        <dbReference type="ChEBI" id="CHEBI:71395"/>
        <dbReference type="ChEBI" id="CHEBI:172878"/>
    </reaction>
    <physiologicalReaction direction="left-to-right" evidence="12">
        <dbReference type="Rhea" id="RHEA:67393"/>
    </physiologicalReaction>
</comment>
<keyword evidence="5" id="KW-0479">Metal-binding</keyword>
<dbReference type="PRINTS" id="PR01403">
    <property type="entry name" value="8OXTPHPHTASE"/>
</dbReference>
<comment type="function">
    <text evidence="23">Oxidized purine nucleoside triphosphate hydrolase which is a prominent sanitizer of the oxidized nucleotide pool. Catalyzes the hydrolysis of 2-oxo-dATP (2-hydroxy-dATP) into 2-oxo-dAMP. Also has a significant hydrolase activity toward 2-oxo-ATP, 8-oxo-dGTP and 8-oxo-dATP. Through the hydrolysis of oxidized purine nucleoside triphosphates, prevents their incorporation into DNA and the subsequent transversions A:T to C:G and G:C to T:A. Also catalyzes the hydrolysis of methylated purine nucleoside triphosphate preventing their integration into DNA. Through this antimutagenic activity protects cells from oxidative stress.</text>
</comment>
<comment type="subunit">
    <text evidence="4">Monomer.</text>
</comment>
<evidence type="ECO:0000259" key="24">
    <source>
        <dbReference type="PROSITE" id="PS51462"/>
    </source>
</evidence>
<evidence type="ECO:0000256" key="17">
    <source>
        <dbReference type="ARBA" id="ARBA00030682"/>
    </source>
</evidence>
<evidence type="ECO:0000256" key="10">
    <source>
        <dbReference type="ARBA" id="ARBA00024459"/>
    </source>
</evidence>
<name>A0A9P5MVU8_9AGAM</name>
<evidence type="ECO:0000256" key="11">
    <source>
        <dbReference type="ARBA" id="ARBA00024486"/>
    </source>
</evidence>
<dbReference type="CDD" id="cd03427">
    <property type="entry name" value="NUDIX_MTH1_Nudt1"/>
    <property type="match status" value="1"/>
</dbReference>
<dbReference type="Gene3D" id="3.90.79.10">
    <property type="entry name" value="Nucleoside Triphosphate Pyrophosphohydrolase"/>
    <property type="match status" value="1"/>
</dbReference>
<dbReference type="EMBL" id="WHVB01000008">
    <property type="protein sequence ID" value="KAF8480156.1"/>
    <property type="molecule type" value="Genomic_DNA"/>
</dbReference>
<dbReference type="SUPFAM" id="SSF55811">
    <property type="entry name" value="Nudix"/>
    <property type="match status" value="1"/>
</dbReference>
<dbReference type="GO" id="GO:0008828">
    <property type="term" value="F:dATP diphosphatase activity"/>
    <property type="evidence" value="ECO:0007669"/>
    <property type="project" value="UniProtKB-EC"/>
</dbReference>
<evidence type="ECO:0000256" key="7">
    <source>
        <dbReference type="ARBA" id="ARBA00022842"/>
    </source>
</evidence>
<evidence type="ECO:0000256" key="1">
    <source>
        <dbReference type="ARBA" id="ARBA00001946"/>
    </source>
</evidence>
<organism evidence="25 26">
    <name type="scientific">Russula ochroleuca</name>
    <dbReference type="NCBI Taxonomy" id="152965"/>
    <lineage>
        <taxon>Eukaryota</taxon>
        <taxon>Fungi</taxon>
        <taxon>Dikarya</taxon>
        <taxon>Basidiomycota</taxon>
        <taxon>Agaricomycotina</taxon>
        <taxon>Agaricomycetes</taxon>
        <taxon>Russulales</taxon>
        <taxon>Russulaceae</taxon>
        <taxon>Russula</taxon>
    </lineage>
</organism>
<evidence type="ECO:0000256" key="3">
    <source>
        <dbReference type="ARBA" id="ARBA00005582"/>
    </source>
</evidence>
<comment type="similarity">
    <text evidence="3">Belongs to the Nudix hydrolase family.</text>
</comment>
<comment type="catalytic activity">
    <reaction evidence="21">
        <text>O(6)-methyl-dGTP + H2O = O(6)-methyl-dGMP + diphosphate + H(+)</text>
        <dbReference type="Rhea" id="RHEA:67600"/>
        <dbReference type="ChEBI" id="CHEBI:15377"/>
        <dbReference type="ChEBI" id="CHEBI:15378"/>
        <dbReference type="ChEBI" id="CHEBI:33019"/>
        <dbReference type="ChEBI" id="CHEBI:169974"/>
        <dbReference type="ChEBI" id="CHEBI:169975"/>
    </reaction>
    <physiologicalReaction direction="left-to-right" evidence="21">
        <dbReference type="Rhea" id="RHEA:67601"/>
    </physiologicalReaction>
</comment>
<dbReference type="InterPro" id="IPR003563">
    <property type="entry name" value="8ODP"/>
</dbReference>
<dbReference type="InterPro" id="IPR000086">
    <property type="entry name" value="NUDIX_hydrolase_dom"/>
</dbReference>
<evidence type="ECO:0000313" key="26">
    <source>
        <dbReference type="Proteomes" id="UP000759537"/>
    </source>
</evidence>
<keyword evidence="26" id="KW-1185">Reference proteome</keyword>
<evidence type="ECO:0000256" key="20">
    <source>
        <dbReference type="ARBA" id="ARBA00048002"/>
    </source>
</evidence>
<dbReference type="EC" id="3.6.1.56" evidence="13"/>
<feature type="domain" description="Nudix hydrolase" evidence="24">
    <location>
        <begin position="29"/>
        <end position="200"/>
    </location>
</feature>
<evidence type="ECO:0000256" key="9">
    <source>
        <dbReference type="ARBA" id="ARBA00024448"/>
    </source>
</evidence>
<dbReference type="GO" id="GO:0008413">
    <property type="term" value="F:8-oxo-7,8-dihydroguanosine triphosphate pyrophosphatase activity"/>
    <property type="evidence" value="ECO:0007669"/>
    <property type="project" value="InterPro"/>
</dbReference>
<evidence type="ECO:0000313" key="25">
    <source>
        <dbReference type="EMBL" id="KAF8480156.1"/>
    </source>
</evidence>
<dbReference type="GO" id="GO:0042262">
    <property type="term" value="P:DNA protection"/>
    <property type="evidence" value="ECO:0007669"/>
    <property type="project" value="InterPro"/>
</dbReference>
<proteinExistence type="inferred from homology"/>
<gene>
    <name evidence="25" type="ORF">DFH94DRAFT_740727</name>
</gene>
<reference evidence="25" key="2">
    <citation type="journal article" date="2020" name="Nat. Commun.">
        <title>Large-scale genome sequencing of mycorrhizal fungi provides insights into the early evolution of symbiotic traits.</title>
        <authorList>
            <person name="Miyauchi S."/>
            <person name="Kiss E."/>
            <person name="Kuo A."/>
            <person name="Drula E."/>
            <person name="Kohler A."/>
            <person name="Sanchez-Garcia M."/>
            <person name="Morin E."/>
            <person name="Andreopoulos B."/>
            <person name="Barry K.W."/>
            <person name="Bonito G."/>
            <person name="Buee M."/>
            <person name="Carver A."/>
            <person name="Chen C."/>
            <person name="Cichocki N."/>
            <person name="Clum A."/>
            <person name="Culley D."/>
            <person name="Crous P.W."/>
            <person name="Fauchery L."/>
            <person name="Girlanda M."/>
            <person name="Hayes R.D."/>
            <person name="Keri Z."/>
            <person name="LaButti K."/>
            <person name="Lipzen A."/>
            <person name="Lombard V."/>
            <person name="Magnuson J."/>
            <person name="Maillard F."/>
            <person name="Murat C."/>
            <person name="Nolan M."/>
            <person name="Ohm R.A."/>
            <person name="Pangilinan J."/>
            <person name="Pereira M.F."/>
            <person name="Perotto S."/>
            <person name="Peter M."/>
            <person name="Pfister S."/>
            <person name="Riley R."/>
            <person name="Sitrit Y."/>
            <person name="Stielow J.B."/>
            <person name="Szollosi G."/>
            <person name="Zifcakova L."/>
            <person name="Stursova M."/>
            <person name="Spatafora J.W."/>
            <person name="Tedersoo L."/>
            <person name="Vaario L.M."/>
            <person name="Yamada A."/>
            <person name="Yan M."/>
            <person name="Wang P."/>
            <person name="Xu J."/>
            <person name="Bruns T."/>
            <person name="Baldrian P."/>
            <person name="Vilgalys R."/>
            <person name="Dunand C."/>
            <person name="Henrissat B."/>
            <person name="Grigoriev I.V."/>
            <person name="Hibbett D."/>
            <person name="Nagy L.G."/>
            <person name="Martin F.M."/>
        </authorList>
    </citation>
    <scope>NUCLEOTIDE SEQUENCE</scope>
    <source>
        <strain evidence="25">Prilba</strain>
    </source>
</reference>
<protein>
    <recommendedName>
        <fullName evidence="14">Oxidized purine nucleoside triphosphate hydrolase</fullName>
        <ecNumber evidence="13">3.6.1.56</ecNumber>
    </recommendedName>
    <alternativeName>
        <fullName evidence="18">2-hydroxy-dATP diphosphatase</fullName>
    </alternativeName>
    <alternativeName>
        <fullName evidence="17">7,8-dihydro-8-oxoguanine triphosphatase</fullName>
    </alternativeName>
    <alternativeName>
        <fullName evidence="16">8-oxo-dGTPase</fullName>
    </alternativeName>
    <alternativeName>
        <fullName evidence="19">Methylated purine nucleoside triphosphate hydrolase</fullName>
    </alternativeName>
    <alternativeName>
        <fullName evidence="15">Nucleoside diphosphate-linked moiety X motif 1</fullName>
    </alternativeName>
</protein>
<accession>A0A9P5MVU8</accession>
<evidence type="ECO:0000256" key="23">
    <source>
        <dbReference type="ARBA" id="ARBA00053094"/>
    </source>
</evidence>
<dbReference type="InterPro" id="IPR020084">
    <property type="entry name" value="NUDIX_hydrolase_CS"/>
</dbReference>